<organism evidence="2 3">
    <name type="scientific">Kistimonas scapharcae</name>
    <dbReference type="NCBI Taxonomy" id="1036133"/>
    <lineage>
        <taxon>Bacteria</taxon>
        <taxon>Pseudomonadati</taxon>
        <taxon>Pseudomonadota</taxon>
        <taxon>Gammaproteobacteria</taxon>
        <taxon>Oceanospirillales</taxon>
        <taxon>Endozoicomonadaceae</taxon>
        <taxon>Kistimonas</taxon>
    </lineage>
</organism>
<dbReference type="RefSeq" id="WP_345195155.1">
    <property type="nucleotide sequence ID" value="NZ_BAABFL010000131.1"/>
</dbReference>
<feature type="region of interest" description="Disordered" evidence="1">
    <location>
        <begin position="1"/>
        <end position="63"/>
    </location>
</feature>
<sequence>MTQVNNNGPIGPVDPSGQPGSTGKPTGQVDQNDADAFANMMDGDDTADATQAGEGTEETTREEFEELFRRNSFQQFMEQSKKLVDEAKKNSEG</sequence>
<feature type="compositionally biased region" description="Polar residues" evidence="1">
    <location>
        <begin position="18"/>
        <end position="31"/>
    </location>
</feature>
<evidence type="ECO:0000313" key="3">
    <source>
        <dbReference type="Proteomes" id="UP001500604"/>
    </source>
</evidence>
<gene>
    <name evidence="2" type="ORF">GCM10023116_16190</name>
</gene>
<proteinExistence type="predicted"/>
<evidence type="ECO:0000313" key="2">
    <source>
        <dbReference type="EMBL" id="GAA4649345.1"/>
    </source>
</evidence>
<dbReference type="EMBL" id="BAABFL010000131">
    <property type="protein sequence ID" value="GAA4649345.1"/>
    <property type="molecule type" value="Genomic_DNA"/>
</dbReference>
<comment type="caution">
    <text evidence="2">The sequence shown here is derived from an EMBL/GenBank/DDBJ whole genome shotgun (WGS) entry which is preliminary data.</text>
</comment>
<accession>A0ABP8V212</accession>
<reference evidence="3" key="1">
    <citation type="journal article" date="2019" name="Int. J. Syst. Evol. Microbiol.">
        <title>The Global Catalogue of Microorganisms (GCM) 10K type strain sequencing project: providing services to taxonomists for standard genome sequencing and annotation.</title>
        <authorList>
            <consortium name="The Broad Institute Genomics Platform"/>
            <consortium name="The Broad Institute Genome Sequencing Center for Infectious Disease"/>
            <person name="Wu L."/>
            <person name="Ma J."/>
        </authorList>
    </citation>
    <scope>NUCLEOTIDE SEQUENCE [LARGE SCALE GENOMIC DNA]</scope>
    <source>
        <strain evidence="3">JCM 17805</strain>
    </source>
</reference>
<protein>
    <submittedName>
        <fullName evidence="2">Uncharacterized protein</fullName>
    </submittedName>
</protein>
<name>A0ABP8V212_9GAMM</name>
<keyword evidence="3" id="KW-1185">Reference proteome</keyword>
<dbReference type="Proteomes" id="UP001500604">
    <property type="component" value="Unassembled WGS sequence"/>
</dbReference>
<evidence type="ECO:0000256" key="1">
    <source>
        <dbReference type="SAM" id="MobiDB-lite"/>
    </source>
</evidence>